<reference evidence="2" key="1">
    <citation type="submission" date="2025-08" db="UniProtKB">
        <authorList>
            <consortium name="RefSeq"/>
        </authorList>
    </citation>
    <scope>IDENTIFICATION</scope>
</reference>
<protein>
    <recommendedName>
        <fullName evidence="1">Integrase zinc-binding domain-containing protein</fullName>
    </recommendedName>
</protein>
<name>A0A1S4A904_TOBAC</name>
<evidence type="ECO:0000313" key="2">
    <source>
        <dbReference type="RefSeq" id="XP_016473061.1"/>
    </source>
</evidence>
<feature type="domain" description="Integrase zinc-binding" evidence="1">
    <location>
        <begin position="81"/>
        <end position="134"/>
    </location>
</feature>
<dbReference type="OMA" id="NNAESEW"/>
<organism evidence="2">
    <name type="scientific">Nicotiana tabacum</name>
    <name type="common">Common tobacco</name>
    <dbReference type="NCBI Taxonomy" id="4097"/>
    <lineage>
        <taxon>Eukaryota</taxon>
        <taxon>Viridiplantae</taxon>
        <taxon>Streptophyta</taxon>
        <taxon>Embryophyta</taxon>
        <taxon>Tracheophyta</taxon>
        <taxon>Spermatophyta</taxon>
        <taxon>Magnoliopsida</taxon>
        <taxon>eudicotyledons</taxon>
        <taxon>Gunneridae</taxon>
        <taxon>Pentapetalae</taxon>
        <taxon>asterids</taxon>
        <taxon>lamiids</taxon>
        <taxon>Solanales</taxon>
        <taxon>Solanaceae</taxon>
        <taxon>Nicotianoideae</taxon>
        <taxon>Nicotianeae</taxon>
        <taxon>Nicotiana</taxon>
    </lineage>
</organism>
<dbReference type="PaxDb" id="4097-A0A1S4A904"/>
<dbReference type="KEGG" id="nta:107795017"/>
<dbReference type="Pfam" id="PF17921">
    <property type="entry name" value="Integrase_H2C2"/>
    <property type="match status" value="1"/>
</dbReference>
<gene>
    <name evidence="2" type="primary">LOC107795017</name>
</gene>
<dbReference type="OrthoDB" id="1226522at2759"/>
<proteinExistence type="predicted"/>
<sequence>MDVQALANRFVTLDISEPSRILACIVSHSSFLERIKVRQYDNSHLLVIRDTMQHSEVKEVTISDDGVLRLQCWICVPNVDGLRKLILKEAYRLWYSIHLGTTKMYRDLKQHNWWKRTKKDIVEHVLWCLNCQQKMKHKISRFGMVQNILPLLLDWWKELEPCDKNYVKRVLGDLPSLLNIQPNRELTEAATIF</sequence>
<evidence type="ECO:0000259" key="1">
    <source>
        <dbReference type="Pfam" id="PF17921"/>
    </source>
</evidence>
<dbReference type="Gene3D" id="1.10.340.70">
    <property type="match status" value="1"/>
</dbReference>
<accession>A0A1S4A904</accession>
<dbReference type="AlphaFoldDB" id="A0A1S4A904"/>
<dbReference type="RefSeq" id="XP_016473061.1">
    <property type="nucleotide sequence ID" value="XM_016617575.1"/>
</dbReference>
<dbReference type="InterPro" id="IPR041588">
    <property type="entry name" value="Integrase_H2C2"/>
</dbReference>